<protein>
    <submittedName>
        <fullName evidence="1">Putative transposase</fullName>
    </submittedName>
</protein>
<dbReference type="STRING" id="69895.SAMN05192551_1201"/>
<accession>A0A1I3I1Q9</accession>
<organism evidence="1 2">
    <name type="scientific">Tindallia magadiensis</name>
    <dbReference type="NCBI Taxonomy" id="69895"/>
    <lineage>
        <taxon>Bacteria</taxon>
        <taxon>Bacillati</taxon>
        <taxon>Bacillota</taxon>
        <taxon>Clostridia</taxon>
        <taxon>Peptostreptococcales</taxon>
        <taxon>Tindalliaceae</taxon>
        <taxon>Tindallia</taxon>
    </lineage>
</organism>
<dbReference type="EMBL" id="FOQA01000020">
    <property type="protein sequence ID" value="SFI41832.1"/>
    <property type="molecule type" value="Genomic_DNA"/>
</dbReference>
<dbReference type="Proteomes" id="UP000199287">
    <property type="component" value="Unassembled WGS sequence"/>
</dbReference>
<dbReference type="AlphaFoldDB" id="A0A1I3I1Q9"/>
<gene>
    <name evidence="1" type="ORF">SAMN05192551_1201</name>
</gene>
<reference evidence="2" key="1">
    <citation type="submission" date="2016-10" db="EMBL/GenBank/DDBJ databases">
        <authorList>
            <person name="Varghese N."/>
            <person name="Submissions S."/>
        </authorList>
    </citation>
    <scope>NUCLEOTIDE SEQUENCE [LARGE SCALE GENOMIC DNA]</scope>
    <source>
        <strain evidence="2">Z-7934</strain>
    </source>
</reference>
<evidence type="ECO:0000313" key="1">
    <source>
        <dbReference type="EMBL" id="SFI41832.1"/>
    </source>
</evidence>
<keyword evidence="2" id="KW-1185">Reference proteome</keyword>
<name>A0A1I3I1Q9_9FIRM</name>
<proteinExistence type="predicted"/>
<feature type="non-terminal residue" evidence="1">
    <location>
        <position position="1"/>
    </location>
</feature>
<sequence>PNERHTGQAQAILSKRKETYEKAKAKHPERWAGKTRDWCLPEKVWLNPVKAEEGKDVKSS</sequence>
<evidence type="ECO:0000313" key="2">
    <source>
        <dbReference type="Proteomes" id="UP000199287"/>
    </source>
</evidence>